<dbReference type="RefSeq" id="WP_380201088.1">
    <property type="nucleotide sequence ID" value="NZ_JBHTEK010000001.1"/>
</dbReference>
<accession>A0ABW2U240</accession>
<reference evidence="3" key="1">
    <citation type="journal article" date="2019" name="Int. J. Syst. Evol. Microbiol.">
        <title>The Global Catalogue of Microorganisms (GCM) 10K type strain sequencing project: providing services to taxonomists for standard genome sequencing and annotation.</title>
        <authorList>
            <consortium name="The Broad Institute Genomics Platform"/>
            <consortium name="The Broad Institute Genome Sequencing Center for Infectious Disease"/>
            <person name="Wu L."/>
            <person name="Ma J."/>
        </authorList>
    </citation>
    <scope>NUCLEOTIDE SEQUENCE [LARGE SCALE GENOMIC DNA]</scope>
    <source>
        <strain evidence="3">JCM 19635</strain>
    </source>
</reference>
<proteinExistence type="predicted"/>
<dbReference type="PROSITE" id="PS51257">
    <property type="entry name" value="PROKAR_LIPOPROTEIN"/>
    <property type="match status" value="1"/>
</dbReference>
<name>A0ABW2U240_9BACT</name>
<feature type="region of interest" description="Disordered" evidence="1">
    <location>
        <begin position="23"/>
        <end position="48"/>
    </location>
</feature>
<dbReference type="EMBL" id="JBHTEK010000001">
    <property type="protein sequence ID" value="MFC7666949.1"/>
    <property type="molecule type" value="Genomic_DNA"/>
</dbReference>
<evidence type="ECO:0000313" key="2">
    <source>
        <dbReference type="EMBL" id="MFC7666949.1"/>
    </source>
</evidence>
<dbReference type="Proteomes" id="UP001596513">
    <property type="component" value="Unassembled WGS sequence"/>
</dbReference>
<protein>
    <submittedName>
        <fullName evidence="2">Uncharacterized protein</fullName>
    </submittedName>
</protein>
<keyword evidence="3" id="KW-1185">Reference proteome</keyword>
<comment type="caution">
    <text evidence="2">The sequence shown here is derived from an EMBL/GenBank/DDBJ whole genome shotgun (WGS) entry which is preliminary data.</text>
</comment>
<gene>
    <name evidence="2" type="ORF">ACFQT0_05590</name>
</gene>
<sequence>MNAKLLLPTLALLLGACGDVKNPNGMPDEQTSRAQPKVISARPPKPDSAAAITENPVMPADTSLTGAWLILDGALRGHDAAVLNQLIDREFGLWIVENAGGKPLVTRVAQSENFRDARRQPLFNLDKTLMTCAAPKVVAALPVAACPAGTFATAGCFDGPATRFRAAGFWQRATIKGGNRNQGTAAQGRAVRSVLQTSTGYQFHFSKTAGPAGAGSWYSWTCAAPASSRRARRFL</sequence>
<organism evidence="2 3">
    <name type="scientific">Hymenobacter humi</name>
    <dbReference type="NCBI Taxonomy" id="1411620"/>
    <lineage>
        <taxon>Bacteria</taxon>
        <taxon>Pseudomonadati</taxon>
        <taxon>Bacteroidota</taxon>
        <taxon>Cytophagia</taxon>
        <taxon>Cytophagales</taxon>
        <taxon>Hymenobacteraceae</taxon>
        <taxon>Hymenobacter</taxon>
    </lineage>
</organism>
<evidence type="ECO:0000256" key="1">
    <source>
        <dbReference type="SAM" id="MobiDB-lite"/>
    </source>
</evidence>
<evidence type="ECO:0000313" key="3">
    <source>
        <dbReference type="Proteomes" id="UP001596513"/>
    </source>
</evidence>